<dbReference type="PROSITE" id="PS00041">
    <property type="entry name" value="HTH_ARAC_FAMILY_1"/>
    <property type="match status" value="1"/>
</dbReference>
<dbReference type="InterPro" id="IPR001789">
    <property type="entry name" value="Sig_transdc_resp-reg_receiver"/>
</dbReference>
<accession>E0S3A7</accession>
<evidence type="ECO:0000256" key="5">
    <source>
        <dbReference type="ARBA" id="ARBA00024867"/>
    </source>
</evidence>
<dbReference type="RefSeq" id="WP_013282539.1">
    <property type="nucleotide sequence ID" value="NC_014388.1"/>
</dbReference>
<protein>
    <recommendedName>
        <fullName evidence="1">Stage 0 sporulation protein A homolog</fullName>
    </recommendedName>
</protein>
<evidence type="ECO:0000259" key="8">
    <source>
        <dbReference type="PROSITE" id="PS50110"/>
    </source>
</evidence>
<gene>
    <name evidence="9" type="ordered locus">bpr_III203</name>
</gene>
<organism evidence="9 10">
    <name type="scientific">Butyrivibrio proteoclasticus (strain ATCC 51982 / DSM 14932 / B316)</name>
    <name type="common">Clostridium proteoclasticum</name>
    <dbReference type="NCBI Taxonomy" id="515622"/>
    <lineage>
        <taxon>Bacteria</taxon>
        <taxon>Bacillati</taxon>
        <taxon>Bacillota</taxon>
        <taxon>Clostridia</taxon>
        <taxon>Lachnospirales</taxon>
        <taxon>Lachnospiraceae</taxon>
        <taxon>Butyrivibrio</taxon>
    </lineage>
</organism>
<dbReference type="Pfam" id="PF00072">
    <property type="entry name" value="Response_reg"/>
    <property type="match status" value="1"/>
</dbReference>
<dbReference type="PANTHER" id="PTHR43280">
    <property type="entry name" value="ARAC-FAMILY TRANSCRIPTIONAL REGULATOR"/>
    <property type="match status" value="1"/>
</dbReference>
<dbReference type="SUPFAM" id="SSF52172">
    <property type="entry name" value="CheY-like"/>
    <property type="match status" value="1"/>
</dbReference>
<feature type="modified residue" description="4-aspartylphosphate" evidence="6">
    <location>
        <position position="57"/>
    </location>
</feature>
<dbReference type="InterPro" id="IPR020449">
    <property type="entry name" value="Tscrpt_reg_AraC-type_HTH"/>
</dbReference>
<feature type="domain" description="HTH araC/xylS-type" evidence="7">
    <location>
        <begin position="150"/>
        <end position="248"/>
    </location>
</feature>
<dbReference type="AlphaFoldDB" id="E0S3A7"/>
<dbReference type="GO" id="GO:0000160">
    <property type="term" value="P:phosphorelay signal transduction system"/>
    <property type="evidence" value="ECO:0007669"/>
    <property type="project" value="InterPro"/>
</dbReference>
<dbReference type="PROSITE" id="PS50110">
    <property type="entry name" value="RESPONSE_REGULATORY"/>
    <property type="match status" value="1"/>
</dbReference>
<dbReference type="Proteomes" id="UP000001299">
    <property type="component" value="Chromosome 2"/>
</dbReference>
<proteinExistence type="predicted"/>
<dbReference type="InterPro" id="IPR018062">
    <property type="entry name" value="HTH_AraC-typ_CS"/>
</dbReference>
<dbReference type="PROSITE" id="PS01124">
    <property type="entry name" value="HTH_ARAC_FAMILY_2"/>
    <property type="match status" value="1"/>
</dbReference>
<dbReference type="Gene3D" id="3.40.50.2300">
    <property type="match status" value="1"/>
</dbReference>
<dbReference type="eggNOG" id="COG4753">
    <property type="taxonomic scope" value="Bacteria"/>
</dbReference>
<dbReference type="SUPFAM" id="SSF46689">
    <property type="entry name" value="Homeodomain-like"/>
    <property type="match status" value="2"/>
</dbReference>
<keyword evidence="6" id="KW-0597">Phosphoprotein</keyword>
<evidence type="ECO:0000256" key="1">
    <source>
        <dbReference type="ARBA" id="ARBA00018672"/>
    </source>
</evidence>
<dbReference type="InterPro" id="IPR011006">
    <property type="entry name" value="CheY-like_superfamily"/>
</dbReference>
<evidence type="ECO:0000256" key="6">
    <source>
        <dbReference type="PROSITE-ProRule" id="PRU00169"/>
    </source>
</evidence>
<dbReference type="SMART" id="SM00342">
    <property type="entry name" value="HTH_ARAC"/>
    <property type="match status" value="1"/>
</dbReference>
<dbReference type="KEGG" id="bpb:bpr_III203"/>
<evidence type="ECO:0000259" key="7">
    <source>
        <dbReference type="PROSITE" id="PS01124"/>
    </source>
</evidence>
<feature type="domain" description="Response regulatory" evidence="8">
    <location>
        <begin position="4"/>
        <end position="122"/>
    </location>
</feature>
<evidence type="ECO:0000256" key="4">
    <source>
        <dbReference type="ARBA" id="ARBA00023163"/>
    </source>
</evidence>
<dbReference type="PRINTS" id="PR00032">
    <property type="entry name" value="HTHARAC"/>
</dbReference>
<dbReference type="EMBL" id="CP001811">
    <property type="protein sequence ID" value="ADL35889.1"/>
    <property type="molecule type" value="Genomic_DNA"/>
</dbReference>
<dbReference type="HOGENOM" id="CLU_000445_5_1_9"/>
<name>E0S3A7_BUTPB</name>
<dbReference type="STRING" id="515622.bpr_III203"/>
<dbReference type="Gene3D" id="1.10.10.60">
    <property type="entry name" value="Homeodomain-like"/>
    <property type="match status" value="2"/>
</dbReference>
<reference evidence="9 10" key="1">
    <citation type="journal article" date="2010" name="PLoS ONE">
        <title>The glycobiome of the rumen bacterium Butyrivibrio proteoclasticus B316(T) highlights adaptation to a polysaccharide-rich environment.</title>
        <authorList>
            <person name="Kelly W.J."/>
            <person name="Leahy S.C."/>
            <person name="Altermann E."/>
            <person name="Yeoman C.J."/>
            <person name="Dunne J.C."/>
            <person name="Kong Z."/>
            <person name="Pacheco D.M."/>
            <person name="Li D."/>
            <person name="Noel S.J."/>
            <person name="Moon C.D."/>
            <person name="Cookson A.L."/>
            <person name="Attwood G.T."/>
        </authorList>
    </citation>
    <scope>NUCLEOTIDE SEQUENCE [LARGE SCALE GENOMIC DNA]</scope>
    <source>
        <strain evidence="10">ATCC 51982 / DSM 14932 / B316</strain>
    </source>
</reference>
<dbReference type="eggNOG" id="COG2207">
    <property type="taxonomic scope" value="Bacteria"/>
</dbReference>
<dbReference type="InterPro" id="IPR018060">
    <property type="entry name" value="HTH_AraC"/>
</dbReference>
<dbReference type="PANTHER" id="PTHR43280:SF34">
    <property type="entry name" value="ARAC-FAMILY TRANSCRIPTIONAL REGULATOR"/>
    <property type="match status" value="1"/>
</dbReference>
<evidence type="ECO:0000256" key="2">
    <source>
        <dbReference type="ARBA" id="ARBA00023015"/>
    </source>
</evidence>
<dbReference type="InterPro" id="IPR009057">
    <property type="entry name" value="Homeodomain-like_sf"/>
</dbReference>
<evidence type="ECO:0000256" key="3">
    <source>
        <dbReference type="ARBA" id="ARBA00023125"/>
    </source>
</evidence>
<sequence length="250" mass="28605">MAYNMLIAEDEKNEYDLVIFLLQKLNLTDAFNVFHASNGKQALEILNRTPVDVLLTDIEMPFVSGLDLAKKARENNKELPILFFSCYDNFSYAKTALSVGACNYMLKPLDPGEFEETMDSTLKLLDKTNQKKELPPIDRFESDGGKHSVELVKRYIKANYNKDISLNSLAEMVYLNTSYLSTIFKAETGCGINKYIKNIRMEKAKEMLLTTNMKISDIGFSVGFRNDSYFVKSFRDHFGKTPEKVRNMES</sequence>
<dbReference type="Pfam" id="PF12833">
    <property type="entry name" value="HTH_18"/>
    <property type="match status" value="1"/>
</dbReference>
<keyword evidence="4" id="KW-0804">Transcription</keyword>
<keyword evidence="10" id="KW-1185">Reference proteome</keyword>
<keyword evidence="2" id="KW-0805">Transcription regulation</keyword>
<dbReference type="GO" id="GO:0003700">
    <property type="term" value="F:DNA-binding transcription factor activity"/>
    <property type="evidence" value="ECO:0007669"/>
    <property type="project" value="InterPro"/>
</dbReference>
<evidence type="ECO:0000313" key="9">
    <source>
        <dbReference type="EMBL" id="ADL35889.1"/>
    </source>
</evidence>
<dbReference type="GO" id="GO:0043565">
    <property type="term" value="F:sequence-specific DNA binding"/>
    <property type="evidence" value="ECO:0007669"/>
    <property type="project" value="InterPro"/>
</dbReference>
<dbReference type="CDD" id="cd17536">
    <property type="entry name" value="REC_YesN-like"/>
    <property type="match status" value="1"/>
</dbReference>
<dbReference type="SMART" id="SM00448">
    <property type="entry name" value="REC"/>
    <property type="match status" value="1"/>
</dbReference>
<evidence type="ECO:0000313" key="10">
    <source>
        <dbReference type="Proteomes" id="UP000001299"/>
    </source>
</evidence>
<keyword evidence="3" id="KW-0238">DNA-binding</keyword>
<comment type="function">
    <text evidence="5">May play the central regulatory role in sporulation. It may be an element of the effector pathway responsible for the activation of sporulation genes in response to nutritional stress. Spo0A may act in concert with spo0H (a sigma factor) to control the expression of some genes that are critical to the sporulation process.</text>
</comment>